<gene>
    <name evidence="1" type="ORF">D9V32_00600</name>
</gene>
<evidence type="ECO:0008006" key="3">
    <source>
        <dbReference type="Google" id="ProtNLM"/>
    </source>
</evidence>
<dbReference type="OrthoDB" id="9781481at2"/>
<accession>A0A3L7ABU1</accession>
<name>A0A3L7ABU1_9MICO</name>
<comment type="caution">
    <text evidence="1">The sequence shown here is derived from an EMBL/GenBank/DDBJ whole genome shotgun (WGS) entry which is preliminary data.</text>
</comment>
<reference evidence="1 2" key="1">
    <citation type="submission" date="2018-10" db="EMBL/GenBank/DDBJ databases">
        <authorList>
            <person name="Li J."/>
        </authorList>
    </citation>
    <scope>NUCLEOTIDE SEQUENCE [LARGE SCALE GENOMIC DNA]</scope>
    <source>
        <strain evidence="1 2">IF 016277</strain>
    </source>
</reference>
<evidence type="ECO:0000313" key="2">
    <source>
        <dbReference type="Proteomes" id="UP000272503"/>
    </source>
</evidence>
<dbReference type="EMBL" id="RCUX01000001">
    <property type="protein sequence ID" value="RLP77869.1"/>
    <property type="molecule type" value="Genomic_DNA"/>
</dbReference>
<dbReference type="Proteomes" id="UP000272503">
    <property type="component" value="Unassembled WGS sequence"/>
</dbReference>
<evidence type="ECO:0000313" key="1">
    <source>
        <dbReference type="EMBL" id="RLP77869.1"/>
    </source>
</evidence>
<proteinExistence type="predicted"/>
<protein>
    <recommendedName>
        <fullName evidence="3">Methionyl-tRNA formyltransferase</fullName>
    </recommendedName>
</protein>
<sequence>MARIRNFEQVTSSSKIHPTEADAEWSVIGSGDARLLQVSTFGSDDRVSRPKVSQTIQFDRDSARVLKKAIEAAFPEL</sequence>
<organism evidence="1 2">
    <name type="scientific">Mycetocola tolaasinivorans</name>
    <dbReference type="NCBI Taxonomy" id="76635"/>
    <lineage>
        <taxon>Bacteria</taxon>
        <taxon>Bacillati</taxon>
        <taxon>Actinomycetota</taxon>
        <taxon>Actinomycetes</taxon>
        <taxon>Micrococcales</taxon>
        <taxon>Microbacteriaceae</taxon>
        <taxon>Mycetocola</taxon>
    </lineage>
</organism>
<keyword evidence="2" id="KW-1185">Reference proteome</keyword>
<dbReference type="AlphaFoldDB" id="A0A3L7ABU1"/>